<dbReference type="GO" id="GO:0008083">
    <property type="term" value="F:growth factor activity"/>
    <property type="evidence" value="ECO:0007669"/>
    <property type="project" value="UniProtKB-KW"/>
</dbReference>
<dbReference type="Proteomes" id="UP001652626">
    <property type="component" value="Chromosome 10"/>
</dbReference>
<evidence type="ECO:0000313" key="6">
    <source>
        <dbReference type="RefSeq" id="XP_026489488.2"/>
    </source>
</evidence>
<sequence>MLCLVLLVLVTNEIRPAYVTDSPSFADRLDRLYEKLEKITVAPAKKFNEKLYAKLDRLNSLTPAELSEDDEELLSAMQLWGSMSDDQLRGVVQEMQRMREDDKSERLTDEYSDGYWNDDDLEQDLGDGDYANDVGEEWDPLEEDSSSTSRPLLGITPSAFTRLDVSRHTTLDPVAATNERPRILEDSHSTAEERVFLHKGAIANMRNVVHAGKCLTPQPRWLSVRKLAPAADTLYIPPCVQLHRCAPDSGCCYDESQVCTPVDGKYVALSFFLNRAGSNVTPARILFYNHTRCACVSKETQQSTPRTKIYHGGEKEIEIREEKNESVSKERQNDWRAPTEEPRLERDEEQTSPPQLKRCTCPALFKNRIKDGICSCVCDWPEITRKRECLSLARGKEHFGLRDRVCVSQGDCTMPTCEYGPYERSSGRCPYRRFKRRFHSRRYQRDKV</sequence>
<evidence type="ECO:0000256" key="3">
    <source>
        <dbReference type="SAM" id="SignalP"/>
    </source>
</evidence>
<feature type="signal peptide" evidence="3">
    <location>
        <begin position="1"/>
        <end position="16"/>
    </location>
</feature>
<feature type="compositionally biased region" description="Basic and acidic residues" evidence="2">
    <location>
        <begin position="320"/>
        <end position="346"/>
    </location>
</feature>
<dbReference type="PROSITE" id="PS50278">
    <property type="entry name" value="PDGF_2"/>
    <property type="match status" value="1"/>
</dbReference>
<organism evidence="5 6">
    <name type="scientific">Vanessa tameamea</name>
    <name type="common">Kamehameha butterfly</name>
    <dbReference type="NCBI Taxonomy" id="334116"/>
    <lineage>
        <taxon>Eukaryota</taxon>
        <taxon>Metazoa</taxon>
        <taxon>Ecdysozoa</taxon>
        <taxon>Arthropoda</taxon>
        <taxon>Hexapoda</taxon>
        <taxon>Insecta</taxon>
        <taxon>Pterygota</taxon>
        <taxon>Neoptera</taxon>
        <taxon>Endopterygota</taxon>
        <taxon>Lepidoptera</taxon>
        <taxon>Glossata</taxon>
        <taxon>Ditrysia</taxon>
        <taxon>Papilionoidea</taxon>
        <taxon>Nymphalidae</taxon>
        <taxon>Nymphalinae</taxon>
        <taxon>Vanessa</taxon>
    </lineage>
</organism>
<keyword evidence="5" id="KW-1185">Reference proteome</keyword>
<accession>A0A8B8HXB3</accession>
<evidence type="ECO:0000256" key="1">
    <source>
        <dbReference type="RuleBase" id="RU003818"/>
    </source>
</evidence>
<dbReference type="InterPro" id="IPR029034">
    <property type="entry name" value="Cystine-knot_cytokine"/>
</dbReference>
<proteinExistence type="inferred from homology"/>
<comment type="similarity">
    <text evidence="1">Belongs to the PDGF/VEGF growth factor family.</text>
</comment>
<dbReference type="SUPFAM" id="SSF57501">
    <property type="entry name" value="Cystine-knot cytokines"/>
    <property type="match status" value="1"/>
</dbReference>
<dbReference type="PANTHER" id="PTHR21719">
    <property type="entry name" value="FI06402P-RELATED"/>
    <property type="match status" value="1"/>
</dbReference>
<feature type="compositionally biased region" description="Basic and acidic residues" evidence="2">
    <location>
        <begin position="97"/>
        <end position="109"/>
    </location>
</feature>
<feature type="compositionally biased region" description="Acidic residues" evidence="2">
    <location>
        <begin position="110"/>
        <end position="127"/>
    </location>
</feature>
<dbReference type="GeneID" id="113395955"/>
<dbReference type="OrthoDB" id="6370328at2759"/>
<dbReference type="GO" id="GO:0016020">
    <property type="term" value="C:membrane"/>
    <property type="evidence" value="ECO:0007669"/>
    <property type="project" value="InterPro"/>
</dbReference>
<gene>
    <name evidence="6" type="primary">Pvf3</name>
</gene>
<keyword evidence="3" id="KW-0732">Signal</keyword>
<evidence type="ECO:0000259" key="4">
    <source>
        <dbReference type="PROSITE" id="PS50278"/>
    </source>
</evidence>
<reference evidence="6" key="1">
    <citation type="submission" date="2025-08" db="UniProtKB">
        <authorList>
            <consortium name="RefSeq"/>
        </authorList>
    </citation>
    <scope>IDENTIFICATION</scope>
    <source>
        <tissue evidence="6">Whole body</tissue>
    </source>
</reference>
<dbReference type="AlphaFoldDB" id="A0A8B8HXB3"/>
<dbReference type="OMA" id="HRCAPDS"/>
<feature type="region of interest" description="Disordered" evidence="2">
    <location>
        <begin position="320"/>
        <end position="353"/>
    </location>
</feature>
<evidence type="ECO:0000313" key="5">
    <source>
        <dbReference type="Proteomes" id="UP001652626"/>
    </source>
</evidence>
<dbReference type="RefSeq" id="XP_026489488.2">
    <property type="nucleotide sequence ID" value="XM_026633703.2"/>
</dbReference>
<dbReference type="SMART" id="SM00141">
    <property type="entry name" value="PDGF"/>
    <property type="match status" value="1"/>
</dbReference>
<dbReference type="Gene3D" id="2.10.90.10">
    <property type="entry name" value="Cystine-knot cytokines"/>
    <property type="match status" value="1"/>
</dbReference>
<dbReference type="Pfam" id="PF00341">
    <property type="entry name" value="PDGF"/>
    <property type="match status" value="1"/>
</dbReference>
<feature type="domain" description="Platelet-derived growth factor (PDGF) family profile" evidence="4">
    <location>
        <begin position="225"/>
        <end position="300"/>
    </location>
</feature>
<dbReference type="InterPro" id="IPR000072">
    <property type="entry name" value="PDGF/VEGF_dom"/>
</dbReference>
<protein>
    <submittedName>
        <fullName evidence="6">Uncharacterized protein Pvf3</fullName>
    </submittedName>
</protein>
<feature type="region of interest" description="Disordered" evidence="2">
    <location>
        <begin position="97"/>
        <end position="152"/>
    </location>
</feature>
<dbReference type="GO" id="GO:0035099">
    <property type="term" value="P:hemocyte migration"/>
    <property type="evidence" value="ECO:0007669"/>
    <property type="project" value="TreeGrafter"/>
</dbReference>
<feature type="compositionally biased region" description="Acidic residues" evidence="2">
    <location>
        <begin position="134"/>
        <end position="145"/>
    </location>
</feature>
<evidence type="ECO:0000256" key="2">
    <source>
        <dbReference type="SAM" id="MobiDB-lite"/>
    </source>
</evidence>
<keyword evidence="1" id="KW-0339">Growth factor</keyword>
<dbReference type="PANTHER" id="PTHR21719:SF1">
    <property type="entry name" value="FI06402P-RELATED"/>
    <property type="match status" value="1"/>
</dbReference>
<feature type="chain" id="PRO_5047472276" evidence="3">
    <location>
        <begin position="17"/>
        <end position="448"/>
    </location>
</feature>
<name>A0A8B8HXB3_VANTA</name>